<keyword evidence="3" id="KW-1185">Reference proteome</keyword>
<feature type="compositionally biased region" description="Basic residues" evidence="1">
    <location>
        <begin position="130"/>
        <end position="141"/>
    </location>
</feature>
<protein>
    <submittedName>
        <fullName evidence="2">Uncharacterized protein</fullName>
    </submittedName>
</protein>
<evidence type="ECO:0000313" key="3">
    <source>
        <dbReference type="Proteomes" id="UP001249851"/>
    </source>
</evidence>
<dbReference type="EMBL" id="JARQWQ010000076">
    <property type="protein sequence ID" value="KAK2553645.1"/>
    <property type="molecule type" value="Genomic_DNA"/>
</dbReference>
<dbReference type="AlphaFoldDB" id="A0AAD9Q3D9"/>
<gene>
    <name evidence="2" type="ORF">P5673_025142</name>
</gene>
<proteinExistence type="predicted"/>
<organism evidence="2 3">
    <name type="scientific">Acropora cervicornis</name>
    <name type="common">Staghorn coral</name>
    <dbReference type="NCBI Taxonomy" id="6130"/>
    <lineage>
        <taxon>Eukaryota</taxon>
        <taxon>Metazoa</taxon>
        <taxon>Cnidaria</taxon>
        <taxon>Anthozoa</taxon>
        <taxon>Hexacorallia</taxon>
        <taxon>Scleractinia</taxon>
        <taxon>Astrocoeniina</taxon>
        <taxon>Acroporidae</taxon>
        <taxon>Acropora</taxon>
    </lineage>
</organism>
<name>A0AAD9Q3D9_ACRCE</name>
<reference evidence="2" key="2">
    <citation type="journal article" date="2023" name="Science">
        <title>Genomic signatures of disease resistance in endangered staghorn corals.</title>
        <authorList>
            <person name="Vollmer S.V."/>
            <person name="Selwyn J.D."/>
            <person name="Despard B.A."/>
            <person name="Roesel C.L."/>
        </authorList>
    </citation>
    <scope>NUCLEOTIDE SEQUENCE</scope>
    <source>
        <strain evidence="2">K2</strain>
    </source>
</reference>
<comment type="caution">
    <text evidence="2">The sequence shown here is derived from an EMBL/GenBank/DDBJ whole genome shotgun (WGS) entry which is preliminary data.</text>
</comment>
<evidence type="ECO:0000256" key="1">
    <source>
        <dbReference type="SAM" id="MobiDB-lite"/>
    </source>
</evidence>
<evidence type="ECO:0000313" key="2">
    <source>
        <dbReference type="EMBL" id="KAK2553645.1"/>
    </source>
</evidence>
<accession>A0AAD9Q3D9</accession>
<dbReference type="Proteomes" id="UP001249851">
    <property type="component" value="Unassembled WGS sequence"/>
</dbReference>
<feature type="region of interest" description="Disordered" evidence="1">
    <location>
        <begin position="79"/>
        <end position="141"/>
    </location>
</feature>
<sequence>MSRSTELVLKESKGNKELVTRMTDAIALAIQGCHDMNKELNKDYTALCNSSTVDASSEFLFGDLSKLAKDITDANKLTKKVHPSHQQSNFSQNNRYTAGGRRNFGTQSHRFSPYQRGRNDFLSKGYPPKSRMKKKGAAKQN</sequence>
<feature type="compositionally biased region" description="Polar residues" evidence="1">
    <location>
        <begin position="84"/>
        <end position="96"/>
    </location>
</feature>
<reference evidence="2" key="1">
    <citation type="journal article" date="2023" name="G3 (Bethesda)">
        <title>Whole genome assembly and annotation of the endangered Caribbean coral Acropora cervicornis.</title>
        <authorList>
            <person name="Selwyn J.D."/>
            <person name="Vollmer S.V."/>
        </authorList>
    </citation>
    <scope>NUCLEOTIDE SEQUENCE</scope>
    <source>
        <strain evidence="2">K2</strain>
    </source>
</reference>